<proteinExistence type="predicted"/>
<dbReference type="EMBL" id="CABEEZ010000134">
    <property type="protein sequence ID" value="VTR56624.1"/>
    <property type="molecule type" value="Genomic_DNA"/>
</dbReference>
<organism evidence="1">
    <name type="scientific">Serratia fonticola</name>
    <dbReference type="NCBI Taxonomy" id="47917"/>
    <lineage>
        <taxon>Bacteria</taxon>
        <taxon>Pseudomonadati</taxon>
        <taxon>Pseudomonadota</taxon>
        <taxon>Gammaproteobacteria</taxon>
        <taxon>Enterobacterales</taxon>
        <taxon>Yersiniaceae</taxon>
        <taxon>Serratia</taxon>
    </lineage>
</organism>
<sequence>MGERKSINANIKITCSKYAYMKVSLSKNIIDLNDAKVKYAFPNGSNSFQGGINGSTPASFDVTFTLDNTGTAVGYKSGSAVMLFQWE</sequence>
<evidence type="ECO:0000313" key="1">
    <source>
        <dbReference type="EMBL" id="VTR56624.1"/>
    </source>
</evidence>
<dbReference type="AlphaFoldDB" id="A0A4U9WC78"/>
<name>A0A4U9WC78_SERFO</name>
<accession>A0A4U9WC78</accession>
<gene>
    <name evidence="1" type="ORF">NCTC12965_07188</name>
</gene>
<reference evidence="1" key="1">
    <citation type="submission" date="2019-05" db="EMBL/GenBank/DDBJ databases">
        <authorList>
            <consortium name="Pathogen Informatics"/>
        </authorList>
    </citation>
    <scope>NUCLEOTIDE SEQUENCE [LARGE SCALE GENOMIC DNA]</scope>
    <source>
        <strain evidence="1">NCTC12965</strain>
    </source>
</reference>
<protein>
    <submittedName>
        <fullName evidence="1">Uncharacterized protein</fullName>
    </submittedName>
</protein>